<dbReference type="EMBL" id="JAINUG010000045">
    <property type="protein sequence ID" value="KAJ8406132.1"/>
    <property type="molecule type" value="Genomic_DNA"/>
</dbReference>
<evidence type="ECO:0000313" key="3">
    <source>
        <dbReference type="Proteomes" id="UP001221898"/>
    </source>
</evidence>
<keyword evidence="3" id="KW-1185">Reference proteome</keyword>
<feature type="compositionally biased region" description="Basic and acidic residues" evidence="1">
    <location>
        <begin position="234"/>
        <end position="249"/>
    </location>
</feature>
<dbReference type="Proteomes" id="UP001221898">
    <property type="component" value="Unassembled WGS sequence"/>
</dbReference>
<evidence type="ECO:0000313" key="2">
    <source>
        <dbReference type="EMBL" id="KAJ8406132.1"/>
    </source>
</evidence>
<dbReference type="AlphaFoldDB" id="A0AAD7SQ84"/>
<name>A0AAD7SQ84_9TELE</name>
<feature type="compositionally biased region" description="Polar residues" evidence="1">
    <location>
        <begin position="170"/>
        <end position="184"/>
    </location>
</feature>
<feature type="compositionally biased region" description="Low complexity" evidence="1">
    <location>
        <begin position="119"/>
        <end position="131"/>
    </location>
</feature>
<gene>
    <name evidence="2" type="ORF">AAFF_G00310200</name>
</gene>
<feature type="non-terminal residue" evidence="2">
    <location>
        <position position="275"/>
    </location>
</feature>
<feature type="compositionally biased region" description="Low complexity" evidence="1">
    <location>
        <begin position="64"/>
        <end position="74"/>
    </location>
</feature>
<accession>A0AAD7SQ84</accession>
<proteinExistence type="predicted"/>
<protein>
    <submittedName>
        <fullName evidence="2">Uncharacterized protein</fullName>
    </submittedName>
</protein>
<organism evidence="2 3">
    <name type="scientific">Aldrovandia affinis</name>
    <dbReference type="NCBI Taxonomy" id="143900"/>
    <lineage>
        <taxon>Eukaryota</taxon>
        <taxon>Metazoa</taxon>
        <taxon>Chordata</taxon>
        <taxon>Craniata</taxon>
        <taxon>Vertebrata</taxon>
        <taxon>Euteleostomi</taxon>
        <taxon>Actinopterygii</taxon>
        <taxon>Neopterygii</taxon>
        <taxon>Teleostei</taxon>
        <taxon>Notacanthiformes</taxon>
        <taxon>Halosauridae</taxon>
        <taxon>Aldrovandia</taxon>
    </lineage>
</organism>
<evidence type="ECO:0000256" key="1">
    <source>
        <dbReference type="SAM" id="MobiDB-lite"/>
    </source>
</evidence>
<feature type="compositionally biased region" description="Polar residues" evidence="1">
    <location>
        <begin position="86"/>
        <end position="110"/>
    </location>
</feature>
<feature type="region of interest" description="Disordered" evidence="1">
    <location>
        <begin position="64"/>
        <end position="275"/>
    </location>
</feature>
<comment type="caution">
    <text evidence="2">The sequence shown here is derived from an EMBL/GenBank/DDBJ whole genome shotgun (WGS) entry which is preliminary data.</text>
</comment>
<sequence length="275" mass="29451">MESWSVEDDSFSFLRSAPLRFSLHNREGPNRVEIFDITRIPSHRSAISETTCLCDIFGDDCESPALSSSPPSGSDAKREDDVFTLANDTPNDSPGSYHTASCSEQLSDSSDTYEDSKEALTAVLPLTAPLPENTGTLPLSKPKGTDLSPNHASTCPLPESKVTAPLLRSAASTSEPSGTDCTSNPRDRSPSSDPRGINISLEPGTTATPHKHRCTAPSPEPKGFSEAIATAPSLEDREVLHSPEPRGTEPRTTAIPLEPRATSLEPEPRYTTPDP</sequence>
<reference evidence="2" key="1">
    <citation type="journal article" date="2023" name="Science">
        <title>Genome structures resolve the early diversification of teleost fishes.</title>
        <authorList>
            <person name="Parey E."/>
            <person name="Louis A."/>
            <person name="Montfort J."/>
            <person name="Bouchez O."/>
            <person name="Roques C."/>
            <person name="Iampietro C."/>
            <person name="Lluch J."/>
            <person name="Castinel A."/>
            <person name="Donnadieu C."/>
            <person name="Desvignes T."/>
            <person name="Floi Bucao C."/>
            <person name="Jouanno E."/>
            <person name="Wen M."/>
            <person name="Mejri S."/>
            <person name="Dirks R."/>
            <person name="Jansen H."/>
            <person name="Henkel C."/>
            <person name="Chen W.J."/>
            <person name="Zahm M."/>
            <person name="Cabau C."/>
            <person name="Klopp C."/>
            <person name="Thompson A.W."/>
            <person name="Robinson-Rechavi M."/>
            <person name="Braasch I."/>
            <person name="Lecointre G."/>
            <person name="Bobe J."/>
            <person name="Postlethwait J.H."/>
            <person name="Berthelot C."/>
            <person name="Roest Crollius H."/>
            <person name="Guiguen Y."/>
        </authorList>
    </citation>
    <scope>NUCLEOTIDE SEQUENCE</scope>
    <source>
        <strain evidence="2">NC1722</strain>
    </source>
</reference>